<evidence type="ECO:0000313" key="3">
    <source>
        <dbReference type="Proteomes" id="UP000799118"/>
    </source>
</evidence>
<name>A0A6A4HRC0_9AGAR</name>
<dbReference type="PANTHER" id="PTHR31360:SF0">
    <property type="entry name" value="OIL BODY-ASSOCIATED PROTEIN 1B"/>
    <property type="match status" value="1"/>
</dbReference>
<dbReference type="OrthoDB" id="1901244at2759"/>
<dbReference type="PANTHER" id="PTHR31360">
    <property type="match status" value="1"/>
</dbReference>
<dbReference type="InterPro" id="IPR010686">
    <property type="entry name" value="OBAP-like"/>
</dbReference>
<evidence type="ECO:0000256" key="1">
    <source>
        <dbReference type="ARBA" id="ARBA00009740"/>
    </source>
</evidence>
<evidence type="ECO:0000313" key="2">
    <source>
        <dbReference type="EMBL" id="KAE9399574.1"/>
    </source>
</evidence>
<organism evidence="2 3">
    <name type="scientific">Gymnopus androsaceus JB14</name>
    <dbReference type="NCBI Taxonomy" id="1447944"/>
    <lineage>
        <taxon>Eukaryota</taxon>
        <taxon>Fungi</taxon>
        <taxon>Dikarya</taxon>
        <taxon>Basidiomycota</taxon>
        <taxon>Agaricomycotina</taxon>
        <taxon>Agaricomycetes</taxon>
        <taxon>Agaricomycetidae</taxon>
        <taxon>Agaricales</taxon>
        <taxon>Marasmiineae</taxon>
        <taxon>Omphalotaceae</taxon>
        <taxon>Gymnopus</taxon>
    </lineage>
</organism>
<comment type="similarity">
    <text evidence="1">Belongs to the OBAP family.</text>
</comment>
<sequence length="235" mass="26169">MSQTSVPHNPEAVVAGEPLTVGDRVFDASQQIAFSFKPISNIKQALCAMHPYAADSTRVVPAYHYCTHNISSDVHQCVIFDSNEPTARLIGVEYIVTEKVFKTLDDEEKKLWHSHKYEIESGILTMVAKQGIPGGIDDMLEMPALKDLHTTYGKTWHFWQIDLGHALPLGLPTLMKSFNGPDDVTPELIKDHEKRTGTNVQAKAEYRAKHLDTRYEVVAGADAKGSEFELTFKGS</sequence>
<keyword evidence="3" id="KW-1185">Reference proteome</keyword>
<accession>A0A6A4HRC0</accession>
<gene>
    <name evidence="2" type="ORF">BT96DRAFT_920096</name>
</gene>
<proteinExistence type="inferred from homology"/>
<dbReference type="EMBL" id="ML769468">
    <property type="protein sequence ID" value="KAE9399574.1"/>
    <property type="molecule type" value="Genomic_DNA"/>
</dbReference>
<dbReference type="Proteomes" id="UP000799118">
    <property type="component" value="Unassembled WGS sequence"/>
</dbReference>
<protein>
    <submittedName>
        <fullName evidence="2">DUF1264-domain-containing protein</fullName>
    </submittedName>
</protein>
<dbReference type="AlphaFoldDB" id="A0A6A4HRC0"/>
<dbReference type="Pfam" id="PF06884">
    <property type="entry name" value="DUF1264"/>
    <property type="match status" value="1"/>
</dbReference>
<reference evidence="2" key="1">
    <citation type="journal article" date="2019" name="Environ. Microbiol.">
        <title>Fungal ecological strategies reflected in gene transcription - a case study of two litter decomposers.</title>
        <authorList>
            <person name="Barbi F."/>
            <person name="Kohler A."/>
            <person name="Barry K."/>
            <person name="Baskaran P."/>
            <person name="Daum C."/>
            <person name="Fauchery L."/>
            <person name="Ihrmark K."/>
            <person name="Kuo A."/>
            <person name="LaButti K."/>
            <person name="Lipzen A."/>
            <person name="Morin E."/>
            <person name="Grigoriev I.V."/>
            <person name="Henrissat B."/>
            <person name="Lindahl B."/>
            <person name="Martin F."/>
        </authorList>
    </citation>
    <scope>NUCLEOTIDE SEQUENCE</scope>
    <source>
        <strain evidence="2">JB14</strain>
    </source>
</reference>